<sequence length="328" mass="37854">MNLDNESLAFQHRTYHCVTSLRQFLIIFGGISGSPWKPCNQLWAYNTINGICRWYPAPVKTVETNSNSSICTVGDKVYIFGCTGSHLRNGRTNSLVSFNIRNVSWQNLSPRINEYQQDIPPPMFRSLLFYNDESLYIIGCIEDEGRMDIDGEERFKFINIFDFSNNTWTSKETRSKTQMYPSDRYNESFTSSGNFYFLSGGKSSVGIESDIWRIDLETFEWIKLDIFWGYVSTLEGLQYVPKITSSPSTIVSSMPRTYQQITEFSKPNRPKLYFKKFGGFRPDSISLNTFFSENIVKVDQAAVRYRTDIIDLSAAFGFVIMRTDLDRS</sequence>
<gene>
    <name evidence="3" type="ORF">RF11_16449</name>
</gene>
<keyword evidence="2" id="KW-0677">Repeat</keyword>
<accession>A0A0C2MHM0</accession>
<dbReference type="PANTHER" id="PTHR46093">
    <property type="entry name" value="ACYL-COA-BINDING DOMAIN-CONTAINING PROTEIN 5"/>
    <property type="match status" value="1"/>
</dbReference>
<evidence type="ECO:0000313" key="3">
    <source>
        <dbReference type="EMBL" id="KII61166.1"/>
    </source>
</evidence>
<evidence type="ECO:0008006" key="5">
    <source>
        <dbReference type="Google" id="ProtNLM"/>
    </source>
</evidence>
<dbReference type="InterPro" id="IPR015915">
    <property type="entry name" value="Kelch-typ_b-propeller"/>
</dbReference>
<organism evidence="3 4">
    <name type="scientific">Thelohanellus kitauei</name>
    <name type="common">Myxosporean</name>
    <dbReference type="NCBI Taxonomy" id="669202"/>
    <lineage>
        <taxon>Eukaryota</taxon>
        <taxon>Metazoa</taxon>
        <taxon>Cnidaria</taxon>
        <taxon>Myxozoa</taxon>
        <taxon>Myxosporea</taxon>
        <taxon>Bivalvulida</taxon>
        <taxon>Platysporina</taxon>
        <taxon>Myxobolidae</taxon>
        <taxon>Thelohanellus</taxon>
    </lineage>
</organism>
<dbReference type="OrthoDB" id="7676067at2759"/>
<dbReference type="Gene3D" id="2.120.10.80">
    <property type="entry name" value="Kelch-type beta propeller"/>
    <property type="match status" value="1"/>
</dbReference>
<dbReference type="EMBL" id="JWZT01005375">
    <property type="protein sequence ID" value="KII61166.1"/>
    <property type="molecule type" value="Genomic_DNA"/>
</dbReference>
<evidence type="ECO:0000256" key="2">
    <source>
        <dbReference type="ARBA" id="ARBA00022737"/>
    </source>
</evidence>
<evidence type="ECO:0000256" key="1">
    <source>
        <dbReference type="ARBA" id="ARBA00022441"/>
    </source>
</evidence>
<dbReference type="SUPFAM" id="SSF117281">
    <property type="entry name" value="Kelch motif"/>
    <property type="match status" value="1"/>
</dbReference>
<keyword evidence="4" id="KW-1185">Reference proteome</keyword>
<dbReference type="Proteomes" id="UP000031668">
    <property type="component" value="Unassembled WGS sequence"/>
</dbReference>
<reference evidence="3 4" key="1">
    <citation type="journal article" date="2014" name="Genome Biol. Evol.">
        <title>The genome of the myxosporean Thelohanellus kitauei shows adaptations to nutrient acquisition within its fish host.</title>
        <authorList>
            <person name="Yang Y."/>
            <person name="Xiong J."/>
            <person name="Zhou Z."/>
            <person name="Huo F."/>
            <person name="Miao W."/>
            <person name="Ran C."/>
            <person name="Liu Y."/>
            <person name="Zhang J."/>
            <person name="Feng J."/>
            <person name="Wang M."/>
            <person name="Wang M."/>
            <person name="Wang L."/>
            <person name="Yao B."/>
        </authorList>
    </citation>
    <scope>NUCLEOTIDE SEQUENCE [LARGE SCALE GENOMIC DNA]</scope>
    <source>
        <strain evidence="3">Wuqing</strain>
    </source>
</reference>
<dbReference type="PANTHER" id="PTHR46093:SF18">
    <property type="entry name" value="FIBRONECTIN TYPE-III DOMAIN-CONTAINING PROTEIN"/>
    <property type="match status" value="1"/>
</dbReference>
<comment type="caution">
    <text evidence="3">The sequence shown here is derived from an EMBL/GenBank/DDBJ whole genome shotgun (WGS) entry which is preliminary data.</text>
</comment>
<evidence type="ECO:0000313" key="4">
    <source>
        <dbReference type="Proteomes" id="UP000031668"/>
    </source>
</evidence>
<protein>
    <recommendedName>
        <fullName evidence="5">Kelch domain-containing protein 10</fullName>
    </recommendedName>
</protein>
<name>A0A0C2MHM0_THEKT</name>
<keyword evidence="1" id="KW-0880">Kelch repeat</keyword>
<dbReference type="AlphaFoldDB" id="A0A0C2MHM0"/>
<dbReference type="Pfam" id="PF24681">
    <property type="entry name" value="Kelch_KLHDC2_KLHL20_DRC7"/>
    <property type="match status" value="1"/>
</dbReference>
<proteinExistence type="predicted"/>